<keyword evidence="9" id="KW-1185">Reference proteome</keyword>
<feature type="transmembrane region" description="Helical" evidence="6">
    <location>
        <begin position="20"/>
        <end position="39"/>
    </location>
</feature>
<evidence type="ECO:0000313" key="8">
    <source>
        <dbReference type="EMBL" id="SFI63514.1"/>
    </source>
</evidence>
<feature type="domain" description="PLD phosphodiesterase" evidence="7">
    <location>
        <begin position="424"/>
        <end position="451"/>
    </location>
</feature>
<dbReference type="AlphaFoldDB" id="A0A1I3JTK1"/>
<dbReference type="SMART" id="SM00155">
    <property type="entry name" value="PLDc"/>
    <property type="match status" value="2"/>
</dbReference>
<dbReference type="GO" id="GO:0032049">
    <property type="term" value="P:cardiolipin biosynthetic process"/>
    <property type="evidence" value="ECO:0007669"/>
    <property type="project" value="UniProtKB-ARBA"/>
</dbReference>
<dbReference type="Gene3D" id="3.30.870.10">
    <property type="entry name" value="Endonuclease Chain A"/>
    <property type="match status" value="2"/>
</dbReference>
<evidence type="ECO:0000256" key="1">
    <source>
        <dbReference type="ARBA" id="ARBA00003145"/>
    </source>
</evidence>
<organism evidence="8 9">
    <name type="scientific">Aquamicrobium aerolatum DSM 21857</name>
    <dbReference type="NCBI Taxonomy" id="1121003"/>
    <lineage>
        <taxon>Bacteria</taxon>
        <taxon>Pseudomonadati</taxon>
        <taxon>Pseudomonadota</taxon>
        <taxon>Alphaproteobacteria</taxon>
        <taxon>Hyphomicrobiales</taxon>
        <taxon>Phyllobacteriaceae</taxon>
        <taxon>Aerobium</taxon>
    </lineage>
</organism>
<gene>
    <name evidence="8" type="ORF">SAMN03080618_00993</name>
</gene>
<evidence type="ECO:0000313" key="9">
    <source>
        <dbReference type="Proteomes" id="UP000242763"/>
    </source>
</evidence>
<dbReference type="CDD" id="cd09111">
    <property type="entry name" value="PLDc_ymdC_like_1"/>
    <property type="match status" value="1"/>
</dbReference>
<reference evidence="9" key="1">
    <citation type="submission" date="2016-10" db="EMBL/GenBank/DDBJ databases">
        <authorList>
            <person name="Varghese N."/>
            <person name="Submissions S."/>
        </authorList>
    </citation>
    <scope>NUCLEOTIDE SEQUENCE [LARGE SCALE GENOMIC DNA]</scope>
    <source>
        <strain evidence="9">DSM 21857</strain>
    </source>
</reference>
<protein>
    <recommendedName>
        <fullName evidence="3">Phospholipase D</fullName>
    </recommendedName>
    <alternativeName>
        <fullName evidence="5">Choline phosphatase</fullName>
    </alternativeName>
</protein>
<keyword evidence="6" id="KW-1133">Transmembrane helix</keyword>
<dbReference type="GO" id="GO:0005576">
    <property type="term" value="C:extracellular region"/>
    <property type="evidence" value="ECO:0007669"/>
    <property type="project" value="UniProtKB-SubCell"/>
</dbReference>
<sequence>MPNPYDATRGSLTVPTMEVVVFLVIAALGFGAGSVLAVYSYGHFARRARGEDMFAFEPEADATILDRGIEQRVDDQSGRSGLALLSANLDAFAMRALAARAAGRSLDLMYYYWNDDLTGRLLADEVVKAADRGVRVRMLIDDINTQGKDRIYLSLDSHPNIHVRLFNPSRARERGLRRGLEMVLRAFSVTRRMHNKAWIADGRLAIVGGRNIGDQYFDAAETLNFRDIDMVMAGPVVREVETVFDNFWNSEAAMPIHALVRTRKPRLDRLRVTLAETTKGARARPYIEKAMERVSLIVMFDTLLPVNWTSQVRVVADPPEKAFNRGNENWLMASLMPVIASADKSVRITSPYFVPGREGVTLLTGLAANGVAVSVLTNSLAATDVAAVHGGYAPYRKALLQGGVKLFELQPFLRRHNISLFGSSEASLHTKAFTVDDHTGFVGSFNFDPRSVSLNTEMGVLFVEQQLVEAMNELFEYETNLQMSYRVFLGERGQLQWAEELEDEIAIHAREPEAPMPRRLVASVISWLPIESQL</sequence>
<dbReference type="EMBL" id="FORF01000004">
    <property type="protein sequence ID" value="SFI63514.1"/>
    <property type="molecule type" value="Genomic_DNA"/>
</dbReference>
<keyword evidence="6" id="KW-0472">Membrane</keyword>
<feature type="domain" description="PLD phosphodiesterase" evidence="7">
    <location>
        <begin position="189"/>
        <end position="216"/>
    </location>
</feature>
<proteinExistence type="predicted"/>
<evidence type="ECO:0000256" key="2">
    <source>
        <dbReference type="ARBA" id="ARBA00004613"/>
    </source>
</evidence>
<dbReference type="STRING" id="1121003.SAMN03080618_00993"/>
<evidence type="ECO:0000256" key="3">
    <source>
        <dbReference type="ARBA" id="ARBA00018392"/>
    </source>
</evidence>
<dbReference type="InterPro" id="IPR025202">
    <property type="entry name" value="PLD-like_dom"/>
</dbReference>
<evidence type="ECO:0000256" key="5">
    <source>
        <dbReference type="ARBA" id="ARBA00029594"/>
    </source>
</evidence>
<evidence type="ECO:0000256" key="6">
    <source>
        <dbReference type="SAM" id="Phobius"/>
    </source>
</evidence>
<dbReference type="InterPro" id="IPR001736">
    <property type="entry name" value="PLipase_D/transphosphatidylase"/>
</dbReference>
<dbReference type="GO" id="GO:0030572">
    <property type="term" value="F:phosphatidyltransferase activity"/>
    <property type="evidence" value="ECO:0007669"/>
    <property type="project" value="UniProtKB-ARBA"/>
</dbReference>
<evidence type="ECO:0000256" key="4">
    <source>
        <dbReference type="ARBA" id="ARBA00022525"/>
    </source>
</evidence>
<dbReference type="SUPFAM" id="SSF56024">
    <property type="entry name" value="Phospholipase D/nuclease"/>
    <property type="match status" value="2"/>
</dbReference>
<accession>A0A1I3JTK1</accession>
<dbReference type="Pfam" id="PF13091">
    <property type="entry name" value="PLDc_2"/>
    <property type="match status" value="2"/>
</dbReference>
<dbReference type="Proteomes" id="UP000242763">
    <property type="component" value="Unassembled WGS sequence"/>
</dbReference>
<dbReference type="PANTHER" id="PTHR21248">
    <property type="entry name" value="CARDIOLIPIN SYNTHASE"/>
    <property type="match status" value="1"/>
</dbReference>
<comment type="function">
    <text evidence="1">Could be a virulence factor.</text>
</comment>
<keyword evidence="6" id="KW-0812">Transmembrane</keyword>
<evidence type="ECO:0000259" key="7">
    <source>
        <dbReference type="PROSITE" id="PS50035"/>
    </source>
</evidence>
<keyword evidence="4" id="KW-0964">Secreted</keyword>
<dbReference type="PANTHER" id="PTHR21248:SF12">
    <property type="entry name" value="CARDIOLIPIN SYNTHASE C"/>
    <property type="match status" value="1"/>
</dbReference>
<dbReference type="CDD" id="cd09113">
    <property type="entry name" value="PLDc_ymdC_like_2"/>
    <property type="match status" value="1"/>
</dbReference>
<dbReference type="PROSITE" id="PS50035">
    <property type="entry name" value="PLD"/>
    <property type="match status" value="2"/>
</dbReference>
<name>A0A1I3JTK1_9HYPH</name>
<comment type="subcellular location">
    <subcellularLocation>
        <location evidence="2">Secreted</location>
    </subcellularLocation>
</comment>